<name>A0ABR8PMZ1_9BACL</name>
<dbReference type="RefSeq" id="WP_191691702.1">
    <property type="nucleotide sequence ID" value="NZ_JACSQY010000013.1"/>
</dbReference>
<evidence type="ECO:0000313" key="4">
    <source>
        <dbReference type="Proteomes" id="UP000659496"/>
    </source>
</evidence>
<keyword evidence="4" id="KW-1185">Reference proteome</keyword>
<dbReference type="Gene3D" id="1.10.287.950">
    <property type="entry name" value="Methyl-accepting chemotaxis protein"/>
    <property type="match status" value="1"/>
</dbReference>
<proteinExistence type="predicted"/>
<dbReference type="PANTHER" id="PTHR40070">
    <property type="entry name" value="UPF0478 PROTEIN YTXG"/>
    <property type="match status" value="1"/>
</dbReference>
<evidence type="ECO:0000256" key="2">
    <source>
        <dbReference type="SAM" id="Phobius"/>
    </source>
</evidence>
<organism evidence="3 4">
    <name type="scientific">Sporosarcina gallistercoris</name>
    <dbReference type="NCBI Taxonomy" id="2762245"/>
    <lineage>
        <taxon>Bacteria</taxon>
        <taxon>Bacillati</taxon>
        <taxon>Bacillota</taxon>
        <taxon>Bacilli</taxon>
        <taxon>Bacillales</taxon>
        <taxon>Caryophanaceae</taxon>
        <taxon>Sporosarcina</taxon>
    </lineage>
</organism>
<protein>
    <submittedName>
        <fullName evidence="3">DUF948 domain-containing protein</fullName>
    </submittedName>
</protein>
<gene>
    <name evidence="3" type="ORF">H9659_14145</name>
</gene>
<dbReference type="Proteomes" id="UP000659496">
    <property type="component" value="Unassembled WGS sequence"/>
</dbReference>
<keyword evidence="2" id="KW-1133">Transmembrane helix</keyword>
<dbReference type="InterPro" id="IPR009293">
    <property type="entry name" value="UPF0478"/>
</dbReference>
<dbReference type="PANTHER" id="PTHR40070:SF1">
    <property type="entry name" value="UPF0478 PROTEIN YTXG"/>
    <property type="match status" value="1"/>
</dbReference>
<feature type="region of interest" description="Disordered" evidence="1">
    <location>
        <begin position="134"/>
        <end position="173"/>
    </location>
</feature>
<comment type="caution">
    <text evidence="3">The sequence shown here is derived from an EMBL/GenBank/DDBJ whole genome shotgun (WGS) entry which is preliminary data.</text>
</comment>
<evidence type="ECO:0000256" key="1">
    <source>
        <dbReference type="SAM" id="MobiDB-lite"/>
    </source>
</evidence>
<evidence type="ECO:0000313" key="3">
    <source>
        <dbReference type="EMBL" id="MBD7909475.1"/>
    </source>
</evidence>
<keyword evidence="2" id="KW-0472">Membrane</keyword>
<accession>A0ABR8PMZ1</accession>
<dbReference type="EMBL" id="JACSQY010000013">
    <property type="protein sequence ID" value="MBD7909475.1"/>
    <property type="molecule type" value="Genomic_DNA"/>
</dbReference>
<sequence length="173" mass="19371">MEILLYVSAAIAALSLLLIAVFVIITLKSAKATMNEVSETLTNMQGKLNGITDQANELLANTNRITEDVERKMQSLNSVSKTAEKLDDSTVHMNKSFQSLSEQISNPDPKYKDLMQKANTITGIAASIYFRTKREKAKQTNASYSSKPNKQKRERQDLLPSPQKRLPEPKQKN</sequence>
<feature type="compositionally biased region" description="Polar residues" evidence="1">
    <location>
        <begin position="139"/>
        <end position="148"/>
    </location>
</feature>
<reference evidence="3 4" key="1">
    <citation type="submission" date="2020-08" db="EMBL/GenBank/DDBJ databases">
        <title>A Genomic Blueprint of the Chicken Gut Microbiome.</title>
        <authorList>
            <person name="Gilroy R."/>
            <person name="Ravi A."/>
            <person name="Getino M."/>
            <person name="Pursley I."/>
            <person name="Horton D.L."/>
            <person name="Alikhan N.-F."/>
            <person name="Baker D."/>
            <person name="Gharbi K."/>
            <person name="Hall N."/>
            <person name="Watson M."/>
            <person name="Adriaenssens E.M."/>
            <person name="Foster-Nyarko E."/>
            <person name="Jarju S."/>
            <person name="Secka A."/>
            <person name="Antonio M."/>
            <person name="Oren A."/>
            <person name="Chaudhuri R."/>
            <person name="La Ragione R.M."/>
            <person name="Hildebrand F."/>
            <person name="Pallen M.J."/>
        </authorList>
    </citation>
    <scope>NUCLEOTIDE SEQUENCE [LARGE SCALE GENOMIC DNA]</scope>
    <source>
        <strain evidence="3 4">Sa3CUA8</strain>
    </source>
</reference>
<feature type="transmembrane region" description="Helical" evidence="2">
    <location>
        <begin position="6"/>
        <end position="27"/>
    </location>
</feature>
<dbReference type="Pfam" id="PF06103">
    <property type="entry name" value="DUF948"/>
    <property type="match status" value="1"/>
</dbReference>
<keyword evidence="2" id="KW-0812">Transmembrane</keyword>
<dbReference type="SUPFAM" id="SSF58104">
    <property type="entry name" value="Methyl-accepting chemotaxis protein (MCP) signaling domain"/>
    <property type="match status" value="1"/>
</dbReference>